<dbReference type="Proteomes" id="UP000663854">
    <property type="component" value="Unassembled WGS sequence"/>
</dbReference>
<protein>
    <submittedName>
        <fullName evidence="2">Uncharacterized protein</fullName>
    </submittedName>
</protein>
<dbReference type="EMBL" id="CAJNOH010002738">
    <property type="protein sequence ID" value="CAF1308258.1"/>
    <property type="molecule type" value="Genomic_DNA"/>
</dbReference>
<keyword evidence="1" id="KW-0732">Signal</keyword>
<dbReference type="Proteomes" id="UP000663870">
    <property type="component" value="Unassembled WGS sequence"/>
</dbReference>
<evidence type="ECO:0000256" key="1">
    <source>
        <dbReference type="SAM" id="SignalP"/>
    </source>
</evidence>
<gene>
    <name evidence="3" type="ORF">JXQ802_LOCUS45985</name>
    <name evidence="2" type="ORF">PYM288_LOCUS30277</name>
</gene>
<feature type="signal peptide" evidence="1">
    <location>
        <begin position="1"/>
        <end position="17"/>
    </location>
</feature>
<organism evidence="2 4">
    <name type="scientific">Rotaria sordida</name>
    <dbReference type="NCBI Taxonomy" id="392033"/>
    <lineage>
        <taxon>Eukaryota</taxon>
        <taxon>Metazoa</taxon>
        <taxon>Spiralia</taxon>
        <taxon>Gnathifera</taxon>
        <taxon>Rotifera</taxon>
        <taxon>Eurotatoria</taxon>
        <taxon>Bdelloidea</taxon>
        <taxon>Philodinida</taxon>
        <taxon>Philodinidae</taxon>
        <taxon>Rotaria</taxon>
    </lineage>
</organism>
<comment type="caution">
    <text evidence="2">The sequence shown here is derived from an EMBL/GenBank/DDBJ whole genome shotgun (WGS) entry which is preliminary data.</text>
</comment>
<name>A0A815E087_9BILA</name>
<feature type="chain" id="PRO_5036227325" evidence="1">
    <location>
        <begin position="18"/>
        <end position="139"/>
    </location>
</feature>
<evidence type="ECO:0000313" key="3">
    <source>
        <dbReference type="EMBL" id="CAF1578732.1"/>
    </source>
</evidence>
<keyword evidence="5" id="KW-1185">Reference proteome</keyword>
<evidence type="ECO:0000313" key="4">
    <source>
        <dbReference type="Proteomes" id="UP000663854"/>
    </source>
</evidence>
<proteinExistence type="predicted"/>
<dbReference type="EMBL" id="CAJNOL010003995">
    <property type="protein sequence ID" value="CAF1578732.1"/>
    <property type="molecule type" value="Genomic_DNA"/>
</dbReference>
<accession>A0A815E087</accession>
<reference evidence="2" key="1">
    <citation type="submission" date="2021-02" db="EMBL/GenBank/DDBJ databases">
        <authorList>
            <person name="Nowell W R."/>
        </authorList>
    </citation>
    <scope>NUCLEOTIDE SEQUENCE</scope>
</reference>
<evidence type="ECO:0000313" key="5">
    <source>
        <dbReference type="Proteomes" id="UP000663870"/>
    </source>
</evidence>
<evidence type="ECO:0000313" key="2">
    <source>
        <dbReference type="EMBL" id="CAF1308258.1"/>
    </source>
</evidence>
<sequence length="139" mass="16510">MMFGVLFFSLLYYIVYADKYYTIKPYGDSGVFPHYGNFSVFDTNVYYFIGGPTAVNRNLNYIYLPITGGNAFKRLLLVAYNYKRKTYHQSRWVYNDGNFGFLFYDSLRNRLLGLRTNATFTYYIEEYDIETLDTVKLYT</sequence>
<dbReference type="AlphaFoldDB" id="A0A815E087"/>